<proteinExistence type="predicted"/>
<dbReference type="InterPro" id="IPR036378">
    <property type="entry name" value="FAS1_dom_sf"/>
</dbReference>
<feature type="chain" id="PRO_5031288426" evidence="1">
    <location>
        <begin position="29"/>
        <end position="190"/>
    </location>
</feature>
<dbReference type="PANTHER" id="PTHR10900">
    <property type="entry name" value="PERIOSTIN-RELATED"/>
    <property type="match status" value="1"/>
</dbReference>
<dbReference type="SMART" id="SM00554">
    <property type="entry name" value="FAS1"/>
    <property type="match status" value="1"/>
</dbReference>
<keyword evidence="4" id="KW-1185">Reference proteome</keyword>
<evidence type="ECO:0000313" key="4">
    <source>
        <dbReference type="Proteomes" id="UP000588647"/>
    </source>
</evidence>
<reference evidence="3 4" key="1">
    <citation type="submission" date="2020-08" db="EMBL/GenBank/DDBJ databases">
        <title>Genomic Encyclopedia of Type Strains, Phase IV (KMG-IV): sequencing the most valuable type-strain genomes for metagenomic binning, comparative biology and taxonomic classification.</title>
        <authorList>
            <person name="Goeker M."/>
        </authorList>
    </citation>
    <scope>NUCLEOTIDE SEQUENCE [LARGE SCALE GENOMIC DNA]</scope>
    <source>
        <strain evidence="3 4">DSM 103570</strain>
    </source>
</reference>
<dbReference type="EMBL" id="JACIEM010000006">
    <property type="protein sequence ID" value="MBB4005281.1"/>
    <property type="molecule type" value="Genomic_DNA"/>
</dbReference>
<name>A0A7W6HHY5_9HYPH</name>
<feature type="signal peptide" evidence="1">
    <location>
        <begin position="1"/>
        <end position="28"/>
    </location>
</feature>
<dbReference type="Pfam" id="PF02469">
    <property type="entry name" value="Fasciclin"/>
    <property type="match status" value="1"/>
</dbReference>
<evidence type="ECO:0000256" key="1">
    <source>
        <dbReference type="SAM" id="SignalP"/>
    </source>
</evidence>
<dbReference type="Proteomes" id="UP000588647">
    <property type="component" value="Unassembled WGS sequence"/>
</dbReference>
<dbReference type="FunFam" id="2.30.180.10:FF:000019">
    <property type="entry name" value="Cell surface lipoprotein"/>
    <property type="match status" value="1"/>
</dbReference>
<gene>
    <name evidence="3" type="ORF">GGR03_004380</name>
</gene>
<accession>A0A7W6HHY5</accession>
<dbReference type="GO" id="GO:0005615">
    <property type="term" value="C:extracellular space"/>
    <property type="evidence" value="ECO:0007669"/>
    <property type="project" value="TreeGrafter"/>
</dbReference>
<feature type="domain" description="FAS1" evidence="2">
    <location>
        <begin position="42"/>
        <end position="186"/>
    </location>
</feature>
<sequence length="190" mass="19322">MLKTLIRSTAFASLIAVSAAGMSTGAVAQDMPMVGGVAMDPAKTIVENASAAPNLSTLVAAVTAAGLAETLSGEGPFTVFAPTNAAFEKLPDGTVEELLKPENKAQLTKILTYHVVPAAATSEAAMKMIEDDGGEHPAPTVAGETISLSMEGDSIIVTDAQGNKATVEQADVMQSNGVVHVIDTVLMPAD</sequence>
<dbReference type="AlphaFoldDB" id="A0A7W6HHY5"/>
<dbReference type="Gene3D" id="2.30.180.10">
    <property type="entry name" value="FAS1 domain"/>
    <property type="match status" value="1"/>
</dbReference>
<dbReference type="InterPro" id="IPR050904">
    <property type="entry name" value="Adhesion/Biosynth-related"/>
</dbReference>
<protein>
    <submittedName>
        <fullName evidence="3">Putative surface protein with fasciclin (FAS1) repeats</fullName>
    </submittedName>
</protein>
<evidence type="ECO:0000259" key="2">
    <source>
        <dbReference type="PROSITE" id="PS50213"/>
    </source>
</evidence>
<keyword evidence="1" id="KW-0732">Signal</keyword>
<dbReference type="PANTHER" id="PTHR10900:SF77">
    <property type="entry name" value="FI19380P1"/>
    <property type="match status" value="1"/>
</dbReference>
<dbReference type="InterPro" id="IPR000782">
    <property type="entry name" value="FAS1_domain"/>
</dbReference>
<dbReference type="PROSITE" id="PS50213">
    <property type="entry name" value="FAS1"/>
    <property type="match status" value="1"/>
</dbReference>
<comment type="caution">
    <text evidence="3">The sequence shown here is derived from an EMBL/GenBank/DDBJ whole genome shotgun (WGS) entry which is preliminary data.</text>
</comment>
<dbReference type="RefSeq" id="WP_183210859.1">
    <property type="nucleotide sequence ID" value="NZ_JAAAMM010000006.1"/>
</dbReference>
<dbReference type="SUPFAM" id="SSF82153">
    <property type="entry name" value="FAS1 domain"/>
    <property type="match status" value="1"/>
</dbReference>
<evidence type="ECO:0000313" key="3">
    <source>
        <dbReference type="EMBL" id="MBB4005281.1"/>
    </source>
</evidence>
<organism evidence="3 4">
    <name type="scientific">Aurantimonas endophytica</name>
    <dbReference type="NCBI Taxonomy" id="1522175"/>
    <lineage>
        <taxon>Bacteria</taxon>
        <taxon>Pseudomonadati</taxon>
        <taxon>Pseudomonadota</taxon>
        <taxon>Alphaproteobacteria</taxon>
        <taxon>Hyphomicrobiales</taxon>
        <taxon>Aurantimonadaceae</taxon>
        <taxon>Aurantimonas</taxon>
    </lineage>
</organism>